<organism evidence="4 5">
    <name type="scientific">Luteimonas salinisoli</name>
    <dbReference type="NCBI Taxonomy" id="2752307"/>
    <lineage>
        <taxon>Bacteria</taxon>
        <taxon>Pseudomonadati</taxon>
        <taxon>Pseudomonadota</taxon>
        <taxon>Gammaproteobacteria</taxon>
        <taxon>Lysobacterales</taxon>
        <taxon>Lysobacteraceae</taxon>
        <taxon>Luteimonas</taxon>
    </lineage>
</organism>
<protein>
    <submittedName>
        <fullName evidence="4">Alanine racemase</fullName>
    </submittedName>
</protein>
<dbReference type="EMBL" id="JACCKA010000078">
    <property type="protein sequence ID" value="NZA27456.1"/>
    <property type="molecule type" value="Genomic_DNA"/>
</dbReference>
<dbReference type="InterPro" id="IPR029066">
    <property type="entry name" value="PLP-binding_barrel"/>
</dbReference>
<feature type="domain" description="D-serine dehydratase-like" evidence="3">
    <location>
        <begin position="249"/>
        <end position="355"/>
    </location>
</feature>
<dbReference type="RefSeq" id="WP_180679233.1">
    <property type="nucleotide sequence ID" value="NZ_JACCKA010000078.1"/>
</dbReference>
<dbReference type="Pfam" id="PF14031">
    <property type="entry name" value="D-ser_dehydrat"/>
    <property type="match status" value="1"/>
</dbReference>
<dbReference type="Gene3D" id="2.40.37.20">
    <property type="entry name" value="D-serine dehydratase-like domain"/>
    <property type="match status" value="1"/>
</dbReference>
<dbReference type="PANTHER" id="PTHR28004">
    <property type="entry name" value="ZGC:162816-RELATED"/>
    <property type="match status" value="1"/>
</dbReference>
<sequence>MALSTLLSEPVLLLDAARARHNLERMAERAAAAGVRLRPHFKTHQSHEVGRWFREVGVEEITVSSLAMAEYFAEDGWRDITLAFPFHPGMRERVEALAARVAFGIVLADAQALDGVRFSAPVDAWLKIDVGTHRTGLDPDDADGLRALAASVAGRGDVRLRGLLAHAGHSYAARGVREIAAVHEQTLSLLGRLRDELAGCGPLEISVGDTPTCSIAEAFPGAGEIRPGNFVFYDLMQWQIGACGVEDIAVAMACPVVARHPGRGELVVHGGAVHFSKDAMEFEGERIFGLAVERTSDGWGELRPDVRLVRLSQEHGIVAAPADVVVRTRPGDSLLFLPVHSCLTADAMGRYRTLAGETLGMMGRGAGGG</sequence>
<dbReference type="PANTHER" id="PTHR28004:SF2">
    <property type="entry name" value="D-SERINE DEHYDRATASE"/>
    <property type="match status" value="1"/>
</dbReference>
<dbReference type="AlphaFoldDB" id="A0A853JDR2"/>
<proteinExistence type="inferred from homology"/>
<name>A0A853JDR2_9GAMM</name>
<dbReference type="InterPro" id="IPR001608">
    <property type="entry name" value="Ala_racemase_N"/>
</dbReference>
<evidence type="ECO:0000313" key="4">
    <source>
        <dbReference type="EMBL" id="NZA27456.1"/>
    </source>
</evidence>
<evidence type="ECO:0000256" key="1">
    <source>
        <dbReference type="ARBA" id="ARBA00005323"/>
    </source>
</evidence>
<comment type="caution">
    <text evidence="4">The sequence shown here is derived from an EMBL/GenBank/DDBJ whole genome shotgun (WGS) entry which is preliminary data.</text>
</comment>
<accession>A0A853JDR2</accession>
<keyword evidence="2" id="KW-0456">Lyase</keyword>
<dbReference type="SUPFAM" id="SSF51419">
    <property type="entry name" value="PLP-binding barrel"/>
    <property type="match status" value="1"/>
</dbReference>
<evidence type="ECO:0000256" key="2">
    <source>
        <dbReference type="ARBA" id="ARBA00023239"/>
    </source>
</evidence>
<evidence type="ECO:0000259" key="3">
    <source>
        <dbReference type="SMART" id="SM01119"/>
    </source>
</evidence>
<dbReference type="GO" id="GO:0036088">
    <property type="term" value="P:D-serine catabolic process"/>
    <property type="evidence" value="ECO:0007669"/>
    <property type="project" value="TreeGrafter"/>
</dbReference>
<comment type="similarity">
    <text evidence="1">Belongs to the DSD1 family.</text>
</comment>
<keyword evidence="5" id="KW-1185">Reference proteome</keyword>
<dbReference type="SMART" id="SM01119">
    <property type="entry name" value="D-ser_dehydrat"/>
    <property type="match status" value="1"/>
</dbReference>
<dbReference type="Proteomes" id="UP000578091">
    <property type="component" value="Unassembled WGS sequence"/>
</dbReference>
<dbReference type="GO" id="GO:0008721">
    <property type="term" value="F:D-serine ammonia-lyase activity"/>
    <property type="evidence" value="ECO:0007669"/>
    <property type="project" value="TreeGrafter"/>
</dbReference>
<evidence type="ECO:0000313" key="5">
    <source>
        <dbReference type="Proteomes" id="UP000578091"/>
    </source>
</evidence>
<dbReference type="InterPro" id="IPR042208">
    <property type="entry name" value="D-ser_dehydrat-like_sf"/>
</dbReference>
<dbReference type="InterPro" id="IPR051466">
    <property type="entry name" value="D-amino_acid_metab_enzyme"/>
</dbReference>
<reference evidence="4 5" key="1">
    <citation type="submission" date="2020-07" db="EMBL/GenBank/DDBJ databases">
        <title>Luteimonas sp. SJ-92.</title>
        <authorList>
            <person name="Huang X.-X."/>
            <person name="Xu L."/>
            <person name="Sun J.-Q."/>
        </authorList>
    </citation>
    <scope>NUCLEOTIDE SEQUENCE [LARGE SCALE GENOMIC DNA]</scope>
    <source>
        <strain evidence="4 5">SJ-92</strain>
    </source>
</reference>
<dbReference type="InterPro" id="IPR026956">
    <property type="entry name" value="D-ser_dehydrat-like_dom"/>
</dbReference>
<dbReference type="Pfam" id="PF01168">
    <property type="entry name" value="Ala_racemase_N"/>
    <property type="match status" value="1"/>
</dbReference>
<gene>
    <name evidence="4" type="ORF">H0E84_13785</name>
</gene>
<dbReference type="Gene3D" id="3.20.20.10">
    <property type="entry name" value="Alanine racemase"/>
    <property type="match status" value="1"/>
</dbReference>